<feature type="region of interest" description="Disordered" evidence="1">
    <location>
        <begin position="170"/>
        <end position="242"/>
    </location>
</feature>
<sequence>MSDLSFFDAMLAQLAQLSALRSCSADTKVPDGLRYPPGHFDFKMPSVQTTKVPPEDREDYFSLTFRTLKAPVRKFTLHTSSVRTVAQVKRHLSRISNIPVNSMRLVLNGKGLVDPKLIGDYNIQDSSVIQIISKPPAAGTAGGADSPAAKEEADKVSLVDDAAAENNPLSSALKQQDAGNSQVPESQKETPVSASTNASARFSAKGKALVEGSEYNTDMSSDGESETKLSQSTKDQLMQPSSSFRNSLREFVHTKFSSSQATAVDRALGEFFSTL</sequence>
<dbReference type="EMBL" id="JANBOH010000470">
    <property type="protein sequence ID" value="KAJ1642140.1"/>
    <property type="molecule type" value="Genomic_DNA"/>
</dbReference>
<dbReference type="AlphaFoldDB" id="A0A9W7XG26"/>
<keyword evidence="4" id="KW-1185">Reference proteome</keyword>
<dbReference type="Proteomes" id="UP001145021">
    <property type="component" value="Unassembled WGS sequence"/>
</dbReference>
<dbReference type="PANTHER" id="PTHR10621:SF0">
    <property type="entry name" value="UV EXCISION REPAIR PROTEIN RAD23"/>
    <property type="match status" value="1"/>
</dbReference>
<evidence type="ECO:0000256" key="1">
    <source>
        <dbReference type="SAM" id="MobiDB-lite"/>
    </source>
</evidence>
<dbReference type="SMART" id="SM00213">
    <property type="entry name" value="UBQ"/>
    <property type="match status" value="1"/>
</dbReference>
<dbReference type="CDD" id="cd17039">
    <property type="entry name" value="Ubl_ubiquitin_like"/>
    <property type="match status" value="1"/>
</dbReference>
<dbReference type="PROSITE" id="PS50053">
    <property type="entry name" value="UBIQUITIN_2"/>
    <property type="match status" value="1"/>
</dbReference>
<gene>
    <name evidence="3" type="ORF">LPJ64_005983</name>
</gene>
<dbReference type="PANTHER" id="PTHR10621">
    <property type="entry name" value="UV EXCISION REPAIR PROTEIN RAD23"/>
    <property type="match status" value="1"/>
</dbReference>
<evidence type="ECO:0000313" key="4">
    <source>
        <dbReference type="Proteomes" id="UP001145021"/>
    </source>
</evidence>
<reference evidence="3" key="1">
    <citation type="submission" date="2022-07" db="EMBL/GenBank/DDBJ databases">
        <title>Phylogenomic reconstructions and comparative analyses of Kickxellomycotina fungi.</title>
        <authorList>
            <person name="Reynolds N.K."/>
            <person name="Stajich J.E."/>
            <person name="Barry K."/>
            <person name="Grigoriev I.V."/>
            <person name="Crous P."/>
            <person name="Smith M.E."/>
        </authorList>
    </citation>
    <scope>NUCLEOTIDE SEQUENCE</scope>
    <source>
        <strain evidence="3">NBRC 105413</strain>
    </source>
</reference>
<feature type="region of interest" description="Disordered" evidence="1">
    <location>
        <begin position="136"/>
        <end position="155"/>
    </location>
</feature>
<dbReference type="InterPro" id="IPR000626">
    <property type="entry name" value="Ubiquitin-like_dom"/>
</dbReference>
<dbReference type="Gene3D" id="3.10.20.90">
    <property type="entry name" value="Phosphatidylinositol 3-kinase Catalytic Subunit, Chain A, domain 1"/>
    <property type="match status" value="1"/>
</dbReference>
<dbReference type="GO" id="GO:0005654">
    <property type="term" value="C:nucleoplasm"/>
    <property type="evidence" value="ECO:0007669"/>
    <property type="project" value="TreeGrafter"/>
</dbReference>
<feature type="domain" description="Ubiquitin-like" evidence="2">
    <location>
        <begin position="61"/>
        <end position="138"/>
    </location>
</feature>
<dbReference type="InterPro" id="IPR029071">
    <property type="entry name" value="Ubiquitin-like_domsf"/>
</dbReference>
<protein>
    <recommendedName>
        <fullName evidence="2">Ubiquitin-like domain-containing protein</fullName>
    </recommendedName>
</protein>
<dbReference type="GO" id="GO:0031593">
    <property type="term" value="F:polyubiquitin modification-dependent protein binding"/>
    <property type="evidence" value="ECO:0007669"/>
    <property type="project" value="TreeGrafter"/>
</dbReference>
<dbReference type="GO" id="GO:0070628">
    <property type="term" value="F:proteasome binding"/>
    <property type="evidence" value="ECO:0007669"/>
    <property type="project" value="TreeGrafter"/>
</dbReference>
<dbReference type="GO" id="GO:0005829">
    <property type="term" value="C:cytosol"/>
    <property type="evidence" value="ECO:0007669"/>
    <property type="project" value="TreeGrafter"/>
</dbReference>
<organism evidence="3 4">
    <name type="scientific">Coemansia asiatica</name>
    <dbReference type="NCBI Taxonomy" id="1052880"/>
    <lineage>
        <taxon>Eukaryota</taxon>
        <taxon>Fungi</taxon>
        <taxon>Fungi incertae sedis</taxon>
        <taxon>Zoopagomycota</taxon>
        <taxon>Kickxellomycotina</taxon>
        <taxon>Kickxellomycetes</taxon>
        <taxon>Kickxellales</taxon>
        <taxon>Kickxellaceae</taxon>
        <taxon>Coemansia</taxon>
    </lineage>
</organism>
<proteinExistence type="predicted"/>
<feature type="compositionally biased region" description="Polar residues" evidence="1">
    <location>
        <begin position="170"/>
        <end position="200"/>
    </location>
</feature>
<dbReference type="GO" id="GO:0043130">
    <property type="term" value="F:ubiquitin binding"/>
    <property type="evidence" value="ECO:0007669"/>
    <property type="project" value="TreeGrafter"/>
</dbReference>
<evidence type="ECO:0000259" key="2">
    <source>
        <dbReference type="PROSITE" id="PS50053"/>
    </source>
</evidence>
<dbReference type="GO" id="GO:0043161">
    <property type="term" value="P:proteasome-mediated ubiquitin-dependent protein catabolic process"/>
    <property type="evidence" value="ECO:0007669"/>
    <property type="project" value="TreeGrafter"/>
</dbReference>
<dbReference type="SUPFAM" id="SSF54236">
    <property type="entry name" value="Ubiquitin-like"/>
    <property type="match status" value="1"/>
</dbReference>
<dbReference type="Pfam" id="PF00240">
    <property type="entry name" value="ubiquitin"/>
    <property type="match status" value="1"/>
</dbReference>
<accession>A0A9W7XG26</accession>
<name>A0A9W7XG26_9FUNG</name>
<comment type="caution">
    <text evidence="3">The sequence shown here is derived from an EMBL/GenBank/DDBJ whole genome shotgun (WGS) entry which is preliminary data.</text>
</comment>
<evidence type="ECO:0000313" key="3">
    <source>
        <dbReference type="EMBL" id="KAJ1642140.1"/>
    </source>
</evidence>
<feature type="compositionally biased region" description="Polar residues" evidence="1">
    <location>
        <begin position="214"/>
        <end position="242"/>
    </location>
</feature>